<reference evidence="11 12" key="1">
    <citation type="submission" date="2019-04" db="EMBL/GenBank/DDBJ databases">
        <title>Sulfurimonas crateris sp. nov. a facultative anaerobic sulfur-oxidizing chemolithautotrophic bacterium isolated from a terrestrial mud vulcano.</title>
        <authorList>
            <person name="Ratnikova N.M."/>
            <person name="Slobodkin A.I."/>
            <person name="Merkel A.Y."/>
            <person name="Novikov A."/>
            <person name="Bonch-Osmolovskaya E.A."/>
            <person name="Slobodkina G.B."/>
        </authorList>
    </citation>
    <scope>NUCLEOTIDE SEQUENCE [LARGE SCALE GENOMIC DNA]</scope>
    <source>
        <strain evidence="11 12">SN118</strain>
    </source>
</reference>
<keyword evidence="6" id="KW-0418">Kinase</keyword>
<dbReference type="SUPFAM" id="SSF47384">
    <property type="entry name" value="Homodimeric domain of signal transducing histidine kinase"/>
    <property type="match status" value="1"/>
</dbReference>
<dbReference type="InterPro" id="IPR004358">
    <property type="entry name" value="Sig_transdc_His_kin-like_C"/>
</dbReference>
<dbReference type="InterPro" id="IPR003594">
    <property type="entry name" value="HATPase_dom"/>
</dbReference>
<dbReference type="Pfam" id="PF02518">
    <property type="entry name" value="HATPase_c"/>
    <property type="match status" value="1"/>
</dbReference>
<protein>
    <recommendedName>
        <fullName evidence="2">histidine kinase</fullName>
        <ecNumber evidence="2">2.7.13.3</ecNumber>
    </recommendedName>
</protein>
<comment type="caution">
    <text evidence="11">The sequence shown here is derived from an EMBL/GenBank/DDBJ whole genome shotgun (WGS) entry which is preliminary data.</text>
</comment>
<keyword evidence="3" id="KW-0597">Phosphoprotein</keyword>
<dbReference type="CDD" id="cd00130">
    <property type="entry name" value="PAS"/>
    <property type="match status" value="1"/>
</dbReference>
<keyword evidence="5" id="KW-0547">Nucleotide-binding</keyword>
<dbReference type="PRINTS" id="PR00344">
    <property type="entry name" value="BCTRLSENSOR"/>
</dbReference>
<dbReference type="EMBL" id="SZPX01000002">
    <property type="protein sequence ID" value="TKI70431.1"/>
    <property type="molecule type" value="Genomic_DNA"/>
</dbReference>
<dbReference type="EC" id="2.7.13.3" evidence="2"/>
<evidence type="ECO:0000313" key="12">
    <source>
        <dbReference type="Proteomes" id="UP000309561"/>
    </source>
</evidence>
<dbReference type="GO" id="GO:0005524">
    <property type="term" value="F:ATP binding"/>
    <property type="evidence" value="ECO:0007669"/>
    <property type="project" value="UniProtKB-KW"/>
</dbReference>
<gene>
    <name evidence="11" type="ORF">FCU45_03865</name>
</gene>
<evidence type="ECO:0000256" key="6">
    <source>
        <dbReference type="ARBA" id="ARBA00022777"/>
    </source>
</evidence>
<dbReference type="SUPFAM" id="SSF55785">
    <property type="entry name" value="PYP-like sensor domain (PAS domain)"/>
    <property type="match status" value="1"/>
</dbReference>
<dbReference type="Gene3D" id="1.10.287.130">
    <property type="match status" value="1"/>
</dbReference>
<evidence type="ECO:0000256" key="3">
    <source>
        <dbReference type="ARBA" id="ARBA00022553"/>
    </source>
</evidence>
<dbReference type="Gene3D" id="3.30.450.20">
    <property type="entry name" value="PAS domain"/>
    <property type="match status" value="1"/>
</dbReference>
<dbReference type="SMART" id="SM00387">
    <property type="entry name" value="HATPase_c"/>
    <property type="match status" value="1"/>
</dbReference>
<dbReference type="InterPro" id="IPR036097">
    <property type="entry name" value="HisK_dim/P_sf"/>
</dbReference>
<organism evidence="11 12">
    <name type="scientific">Sulfurimonas crateris</name>
    <dbReference type="NCBI Taxonomy" id="2574727"/>
    <lineage>
        <taxon>Bacteria</taxon>
        <taxon>Pseudomonadati</taxon>
        <taxon>Campylobacterota</taxon>
        <taxon>Epsilonproteobacteria</taxon>
        <taxon>Campylobacterales</taxon>
        <taxon>Sulfurimonadaceae</taxon>
        <taxon>Sulfurimonas</taxon>
    </lineage>
</organism>
<dbReference type="Proteomes" id="UP000309561">
    <property type="component" value="Unassembled WGS sequence"/>
</dbReference>
<dbReference type="PANTHER" id="PTHR43065">
    <property type="entry name" value="SENSOR HISTIDINE KINASE"/>
    <property type="match status" value="1"/>
</dbReference>
<dbReference type="InterPro" id="IPR036890">
    <property type="entry name" value="HATPase_C_sf"/>
</dbReference>
<evidence type="ECO:0000259" key="10">
    <source>
        <dbReference type="PROSITE" id="PS50112"/>
    </source>
</evidence>
<dbReference type="InterPro" id="IPR013767">
    <property type="entry name" value="PAS_fold"/>
</dbReference>
<comment type="catalytic activity">
    <reaction evidence="1">
        <text>ATP + protein L-histidine = ADP + protein N-phospho-L-histidine.</text>
        <dbReference type="EC" id="2.7.13.3"/>
    </reaction>
</comment>
<dbReference type="GO" id="GO:0006355">
    <property type="term" value="P:regulation of DNA-templated transcription"/>
    <property type="evidence" value="ECO:0007669"/>
    <property type="project" value="InterPro"/>
</dbReference>
<evidence type="ECO:0000313" key="11">
    <source>
        <dbReference type="EMBL" id="TKI70431.1"/>
    </source>
</evidence>
<dbReference type="PROSITE" id="PS50112">
    <property type="entry name" value="PAS"/>
    <property type="match status" value="1"/>
</dbReference>
<dbReference type="InterPro" id="IPR005467">
    <property type="entry name" value="His_kinase_dom"/>
</dbReference>
<dbReference type="NCBIfam" id="TIGR00229">
    <property type="entry name" value="sensory_box"/>
    <property type="match status" value="1"/>
</dbReference>
<dbReference type="AlphaFoldDB" id="A0A4U2ZBE3"/>
<accession>A0A4U2ZBE3</accession>
<evidence type="ECO:0000259" key="9">
    <source>
        <dbReference type="PROSITE" id="PS50109"/>
    </source>
</evidence>
<evidence type="ECO:0000256" key="1">
    <source>
        <dbReference type="ARBA" id="ARBA00000085"/>
    </source>
</evidence>
<dbReference type="GO" id="GO:0000155">
    <property type="term" value="F:phosphorelay sensor kinase activity"/>
    <property type="evidence" value="ECO:0007669"/>
    <property type="project" value="InterPro"/>
</dbReference>
<evidence type="ECO:0000256" key="7">
    <source>
        <dbReference type="ARBA" id="ARBA00022840"/>
    </source>
</evidence>
<evidence type="ECO:0000256" key="4">
    <source>
        <dbReference type="ARBA" id="ARBA00022679"/>
    </source>
</evidence>
<dbReference type="Pfam" id="PF00989">
    <property type="entry name" value="PAS"/>
    <property type="match status" value="1"/>
</dbReference>
<dbReference type="Gene3D" id="3.30.565.10">
    <property type="entry name" value="Histidine kinase-like ATPase, C-terminal domain"/>
    <property type="match status" value="1"/>
</dbReference>
<dbReference type="PANTHER" id="PTHR43065:SF10">
    <property type="entry name" value="PEROXIDE STRESS-ACTIVATED HISTIDINE KINASE MAK3"/>
    <property type="match status" value="1"/>
</dbReference>
<keyword evidence="8" id="KW-0902">Two-component regulatory system</keyword>
<dbReference type="InterPro" id="IPR035965">
    <property type="entry name" value="PAS-like_dom_sf"/>
</dbReference>
<proteinExistence type="predicted"/>
<dbReference type="OrthoDB" id="9799273at2"/>
<evidence type="ECO:0000256" key="2">
    <source>
        <dbReference type="ARBA" id="ARBA00012438"/>
    </source>
</evidence>
<sequence>MMFTATLFFIIIFLVLWILRLKKKINKKEKIEENCKYREEHFKKLFDMAPIFIDSFDTNGHCYLWNKECERVFGWTIDELNAHENVFALFHPDPEVQETMREAFATRKETQYIDMSPLSKSGEPIPSRWINVDLSEGEIIYIGIDMRAQKEAEKKLLEAQYELRELNNSLQERVDVGIKEIYKKEQLLLGQSRMAQMGEMLSIIAHQWRQPLSVIDMSAFSIQNKIDLQKFDFDDKASQVKFLEFLTKEIKDIHRYTQYLTGTIEDFTNFFKPTKRKETTTLNVPIEKALNILDSLTKKENIDVKVDIQTYKRVKIYTYEVMQVVLNIIKNSIDNFIEKEILNPTINISVNEDNNKFTILICDNGGGIDEAILEKIFDPYFSTKSEKNGTGLGLYISKIVIENHSFGMLNAKNIHNGACFEIILYGER</sequence>
<keyword evidence="12" id="KW-1185">Reference proteome</keyword>
<dbReference type="InterPro" id="IPR000014">
    <property type="entry name" value="PAS"/>
</dbReference>
<evidence type="ECO:0000256" key="5">
    <source>
        <dbReference type="ARBA" id="ARBA00022741"/>
    </source>
</evidence>
<dbReference type="PROSITE" id="PS50109">
    <property type="entry name" value="HIS_KIN"/>
    <property type="match status" value="1"/>
</dbReference>
<keyword evidence="4" id="KW-0808">Transferase</keyword>
<keyword evidence="7" id="KW-0067">ATP-binding</keyword>
<evidence type="ECO:0000256" key="8">
    <source>
        <dbReference type="ARBA" id="ARBA00023012"/>
    </source>
</evidence>
<feature type="domain" description="Histidine kinase" evidence="9">
    <location>
        <begin position="203"/>
        <end position="428"/>
    </location>
</feature>
<feature type="domain" description="PAS" evidence="10">
    <location>
        <begin position="38"/>
        <end position="93"/>
    </location>
</feature>
<name>A0A4U2ZBE3_9BACT</name>
<dbReference type="SUPFAM" id="SSF55874">
    <property type="entry name" value="ATPase domain of HSP90 chaperone/DNA topoisomerase II/histidine kinase"/>
    <property type="match status" value="1"/>
</dbReference>